<dbReference type="GO" id="GO:0008270">
    <property type="term" value="F:zinc ion binding"/>
    <property type="evidence" value="ECO:0007669"/>
    <property type="project" value="UniProtKB-KW"/>
</dbReference>
<dbReference type="Gene3D" id="2.30.30.380">
    <property type="entry name" value="Zn-finger domain of Sec23/24"/>
    <property type="match status" value="1"/>
</dbReference>
<sequence length="453" mass="48868">MATRGNRHTRSGPAGEVGKITVLANMERADEAQALLRKIHAMAKPVMKLHGWFLPTLAEFFPDQTNLLGVNYNAGQRICIRLRPHYDSNSFLSLEDSLIPTMLHELTHNHRGPHDRIFDTFLKKLTDDLTGYRMKGFFGFSGQGFRLGAGAVPPRLGLDMRKARIRRIEYLQKQKAVLGRGGRLGGSGPEKFSRAAAAERRRIANKAAERRRNATLGCGGDKKHPGGSDRQHQKPDIVAEVDRAARESIVIDLTGESDNVSGSAGGPVQKSSTKRRRRQASASSSAVAPAPSERKGTRKPAQASFPVPSRAPKVIVIDDDDGSDDDIQIVSMKAAKASNKPKVIPPSRRSTAATPGANGSRSRSSTIGKTAAQPPIIPTTWACPKCTLLNSAEVSSCQACDVKLAPVHANKASMYLFAAEGWVCESAGCLTLNEQTRWSCATCLTVKTSSAKG</sequence>
<keyword evidence="2" id="KW-0863">Zinc-finger</keyword>
<keyword evidence="7" id="KW-1185">Reference proteome</keyword>
<comment type="caution">
    <text evidence="6">The sequence shown here is derived from an EMBL/GenBank/DDBJ whole genome shotgun (WGS) entry which is preliminary data.</text>
</comment>
<evidence type="ECO:0000259" key="5">
    <source>
        <dbReference type="PROSITE" id="PS51397"/>
    </source>
</evidence>
<dbReference type="PANTHER" id="PTHR46622:SF1">
    <property type="entry name" value="DNA-DEPENDENT METALLOPROTEASE WSS1"/>
    <property type="match status" value="1"/>
</dbReference>
<gene>
    <name evidence="6" type="ORF">BMF94_3192</name>
</gene>
<dbReference type="GO" id="GO:0008237">
    <property type="term" value="F:metallopeptidase activity"/>
    <property type="evidence" value="ECO:0007669"/>
    <property type="project" value="TreeGrafter"/>
</dbReference>
<organism evidence="6 7">
    <name type="scientific">Rhodotorula taiwanensis</name>
    <dbReference type="NCBI Taxonomy" id="741276"/>
    <lineage>
        <taxon>Eukaryota</taxon>
        <taxon>Fungi</taxon>
        <taxon>Dikarya</taxon>
        <taxon>Basidiomycota</taxon>
        <taxon>Pucciniomycotina</taxon>
        <taxon>Microbotryomycetes</taxon>
        <taxon>Sporidiobolales</taxon>
        <taxon>Sporidiobolaceae</taxon>
        <taxon>Rhodotorula</taxon>
    </lineage>
</organism>
<name>A0A2S5BA63_9BASI</name>
<evidence type="ECO:0000313" key="7">
    <source>
        <dbReference type="Proteomes" id="UP000237144"/>
    </source>
</evidence>
<evidence type="ECO:0000256" key="4">
    <source>
        <dbReference type="SAM" id="MobiDB-lite"/>
    </source>
</evidence>
<dbReference type="PROSITE" id="PS51397">
    <property type="entry name" value="WLM"/>
    <property type="match status" value="1"/>
</dbReference>
<dbReference type="InterPro" id="IPR036443">
    <property type="entry name" value="Znf_RanBP2_sf"/>
</dbReference>
<feature type="compositionally biased region" description="Acidic residues" evidence="4">
    <location>
        <begin position="317"/>
        <end position="327"/>
    </location>
</feature>
<proteinExistence type="predicted"/>
<feature type="compositionally biased region" description="Basic and acidic residues" evidence="4">
    <location>
        <begin position="220"/>
        <end position="235"/>
    </location>
</feature>
<feature type="compositionally biased region" description="Basic and acidic residues" evidence="4">
    <location>
        <begin position="201"/>
        <end position="212"/>
    </location>
</feature>
<dbReference type="AlphaFoldDB" id="A0A2S5BA63"/>
<reference evidence="6 7" key="1">
    <citation type="journal article" date="2018" name="Front. Microbiol.">
        <title>Prospects for Fungal Bioremediation of Acidic Radioactive Waste Sites: Characterization and Genome Sequence of Rhodotorula taiwanensis MD1149.</title>
        <authorList>
            <person name="Tkavc R."/>
            <person name="Matrosova V.Y."/>
            <person name="Grichenko O.E."/>
            <person name="Gostincar C."/>
            <person name="Volpe R.P."/>
            <person name="Klimenkova P."/>
            <person name="Gaidamakova E.K."/>
            <person name="Zhou C.E."/>
            <person name="Stewart B.J."/>
            <person name="Lyman M.G."/>
            <person name="Malfatti S.A."/>
            <person name="Rubinfeld B."/>
            <person name="Courtot M."/>
            <person name="Singh J."/>
            <person name="Dalgard C.L."/>
            <person name="Hamilton T."/>
            <person name="Frey K.G."/>
            <person name="Gunde-Cimerman N."/>
            <person name="Dugan L."/>
            <person name="Daly M.J."/>
        </authorList>
    </citation>
    <scope>NUCLEOTIDE SEQUENCE [LARGE SCALE GENOMIC DNA]</scope>
    <source>
        <strain evidence="6 7">MD1149</strain>
    </source>
</reference>
<evidence type="ECO:0000313" key="6">
    <source>
        <dbReference type="EMBL" id="POY73657.1"/>
    </source>
</evidence>
<dbReference type="GO" id="GO:0006281">
    <property type="term" value="P:DNA repair"/>
    <property type="evidence" value="ECO:0007669"/>
    <property type="project" value="TreeGrafter"/>
</dbReference>
<dbReference type="InterPro" id="IPR013536">
    <property type="entry name" value="WLM_dom"/>
</dbReference>
<dbReference type="OrthoDB" id="261960at2759"/>
<dbReference type="Pfam" id="PF08325">
    <property type="entry name" value="WLM"/>
    <property type="match status" value="1"/>
</dbReference>
<feature type="domain" description="WLM" evidence="5">
    <location>
        <begin position="8"/>
        <end position="213"/>
    </location>
</feature>
<feature type="region of interest" description="Disordered" evidence="4">
    <location>
        <begin position="201"/>
        <end position="235"/>
    </location>
</feature>
<dbReference type="SMART" id="SM00547">
    <property type="entry name" value="ZnF_RBZ"/>
    <property type="match status" value="2"/>
</dbReference>
<dbReference type="SUPFAM" id="SSF90209">
    <property type="entry name" value="Ran binding protein zinc finger-like"/>
    <property type="match status" value="1"/>
</dbReference>
<dbReference type="InterPro" id="IPR053000">
    <property type="entry name" value="WSS1-like_metalloprotease"/>
</dbReference>
<keyword evidence="1" id="KW-0479">Metal-binding</keyword>
<feature type="compositionally biased region" description="Polar residues" evidence="4">
    <location>
        <begin position="348"/>
        <end position="368"/>
    </location>
</feature>
<dbReference type="PROSITE" id="PS01358">
    <property type="entry name" value="ZF_RANBP2_1"/>
    <property type="match status" value="2"/>
</dbReference>
<dbReference type="EMBL" id="PJQD01000035">
    <property type="protein sequence ID" value="POY73657.1"/>
    <property type="molecule type" value="Genomic_DNA"/>
</dbReference>
<keyword evidence="3" id="KW-0862">Zinc</keyword>
<feature type="region of interest" description="Disordered" evidence="4">
    <location>
        <begin position="253"/>
        <end position="371"/>
    </location>
</feature>
<feature type="compositionally biased region" description="Low complexity" evidence="4">
    <location>
        <begin position="280"/>
        <end position="291"/>
    </location>
</feature>
<dbReference type="STRING" id="741276.A0A2S5BA63"/>
<dbReference type="InterPro" id="IPR001876">
    <property type="entry name" value="Znf_RanBP2"/>
</dbReference>
<dbReference type="GO" id="GO:0005634">
    <property type="term" value="C:nucleus"/>
    <property type="evidence" value="ECO:0007669"/>
    <property type="project" value="TreeGrafter"/>
</dbReference>
<evidence type="ECO:0000256" key="1">
    <source>
        <dbReference type="ARBA" id="ARBA00022723"/>
    </source>
</evidence>
<dbReference type="Proteomes" id="UP000237144">
    <property type="component" value="Unassembled WGS sequence"/>
</dbReference>
<dbReference type="PANTHER" id="PTHR46622">
    <property type="entry name" value="DNA-DEPENDENT METALLOPROTEASE WSS1"/>
    <property type="match status" value="1"/>
</dbReference>
<accession>A0A2S5BA63</accession>
<protein>
    <recommendedName>
        <fullName evidence="5">WLM domain-containing protein</fullName>
    </recommendedName>
</protein>
<evidence type="ECO:0000256" key="3">
    <source>
        <dbReference type="ARBA" id="ARBA00022833"/>
    </source>
</evidence>
<evidence type="ECO:0000256" key="2">
    <source>
        <dbReference type="ARBA" id="ARBA00022771"/>
    </source>
</evidence>